<evidence type="ECO:0008006" key="4">
    <source>
        <dbReference type="Google" id="ProtNLM"/>
    </source>
</evidence>
<dbReference type="SUPFAM" id="SSF48264">
    <property type="entry name" value="Cytochrome P450"/>
    <property type="match status" value="1"/>
</dbReference>
<accession>A0A9W6DRU7</accession>
<dbReference type="GO" id="GO:0020037">
    <property type="term" value="F:heme binding"/>
    <property type="evidence" value="ECO:0007669"/>
    <property type="project" value="InterPro"/>
</dbReference>
<feature type="compositionally biased region" description="Acidic residues" evidence="1">
    <location>
        <begin position="131"/>
        <end position="142"/>
    </location>
</feature>
<evidence type="ECO:0000256" key="1">
    <source>
        <dbReference type="SAM" id="MobiDB-lite"/>
    </source>
</evidence>
<dbReference type="InterPro" id="IPR036396">
    <property type="entry name" value="Cyt_P450_sf"/>
</dbReference>
<dbReference type="Proteomes" id="UP001143548">
    <property type="component" value="Unassembled WGS sequence"/>
</dbReference>
<dbReference type="AlphaFoldDB" id="A0A9W6DRU7"/>
<evidence type="ECO:0000313" key="2">
    <source>
        <dbReference type="EMBL" id="GKZ26628.1"/>
    </source>
</evidence>
<dbReference type="EMBL" id="BROQ01000154">
    <property type="protein sequence ID" value="GKZ26628.1"/>
    <property type="molecule type" value="Genomic_DNA"/>
</dbReference>
<organism evidence="2 3">
    <name type="scientific">Aspergillus brasiliensis</name>
    <dbReference type="NCBI Taxonomy" id="319629"/>
    <lineage>
        <taxon>Eukaryota</taxon>
        <taxon>Fungi</taxon>
        <taxon>Dikarya</taxon>
        <taxon>Ascomycota</taxon>
        <taxon>Pezizomycotina</taxon>
        <taxon>Eurotiomycetes</taxon>
        <taxon>Eurotiomycetidae</taxon>
        <taxon>Eurotiales</taxon>
        <taxon>Aspergillaceae</taxon>
        <taxon>Aspergillus</taxon>
        <taxon>Aspergillus subgen. Circumdati</taxon>
    </lineage>
</organism>
<feature type="region of interest" description="Disordered" evidence="1">
    <location>
        <begin position="119"/>
        <end position="142"/>
    </location>
</feature>
<gene>
    <name evidence="2" type="ORF">AbraCBS73388_002877</name>
</gene>
<comment type="caution">
    <text evidence="2">The sequence shown here is derived from an EMBL/GenBank/DDBJ whole genome shotgun (WGS) entry which is preliminary data.</text>
</comment>
<reference evidence="2" key="1">
    <citation type="submission" date="2022-07" db="EMBL/GenBank/DDBJ databases">
        <title>Taxonomy of Aspergillus series Nigri: significant species reduction supported by multi-species coalescent approaches.</title>
        <authorList>
            <person name="Bian C."/>
            <person name="Kusuya Y."/>
            <person name="Sklenar F."/>
            <person name="D'hooge E."/>
            <person name="Yaguchi T."/>
            <person name="Takahashi H."/>
            <person name="Hubka V."/>
        </authorList>
    </citation>
    <scope>NUCLEOTIDE SEQUENCE</scope>
    <source>
        <strain evidence="2">CBS 733.88</strain>
    </source>
</reference>
<evidence type="ECO:0000313" key="3">
    <source>
        <dbReference type="Proteomes" id="UP001143548"/>
    </source>
</evidence>
<dbReference type="GO" id="GO:0016705">
    <property type="term" value="F:oxidoreductase activity, acting on paired donors, with incorporation or reduction of molecular oxygen"/>
    <property type="evidence" value="ECO:0007669"/>
    <property type="project" value="InterPro"/>
</dbReference>
<name>A0A9W6DRU7_9EURO</name>
<dbReference type="GO" id="GO:0005506">
    <property type="term" value="F:iron ion binding"/>
    <property type="evidence" value="ECO:0007669"/>
    <property type="project" value="InterPro"/>
</dbReference>
<dbReference type="GO" id="GO:0004497">
    <property type="term" value="F:monooxygenase activity"/>
    <property type="evidence" value="ECO:0007669"/>
    <property type="project" value="InterPro"/>
</dbReference>
<protein>
    <recommendedName>
        <fullName evidence="4">Cytochrome P450</fullName>
    </recommendedName>
</protein>
<sequence>MGCTVRVCRAHCTIKKQKFTPGDIVIKFLGPARRDPISIPGPETFKLNRPSNAYIHFDCGALECIGKEIALTFSVSMLHVLAGLKYRRPAPVVEDLGSDYMRNSFNGYGQGAYKTPTPPPLAPAFPSINQNDEDDDEDEDGVDDTIYTAIPIPMAHGDGILANEYTN</sequence>
<dbReference type="Gene3D" id="1.10.630.10">
    <property type="entry name" value="Cytochrome P450"/>
    <property type="match status" value="1"/>
</dbReference>
<proteinExistence type="predicted"/>